<evidence type="ECO:0000313" key="1">
    <source>
        <dbReference type="EMBL" id="CCC51060.1"/>
    </source>
</evidence>
<proteinExistence type="predicted"/>
<reference evidence="1" key="1">
    <citation type="journal article" date="2012" name="Proc. Natl. Acad. Sci. U.S.A.">
        <title>Antigenic diversity is generated by distinct evolutionary mechanisms in African trypanosome species.</title>
        <authorList>
            <person name="Jackson A.P."/>
            <person name="Berry A."/>
            <person name="Aslett M."/>
            <person name="Allison H.C."/>
            <person name="Burton P."/>
            <person name="Vavrova-Anderson J."/>
            <person name="Brown R."/>
            <person name="Browne H."/>
            <person name="Corton N."/>
            <person name="Hauser H."/>
            <person name="Gamble J."/>
            <person name="Gilderthorp R."/>
            <person name="Marcello L."/>
            <person name="McQuillan J."/>
            <person name="Otto T.D."/>
            <person name="Quail M.A."/>
            <person name="Sanders M.J."/>
            <person name="van Tonder A."/>
            <person name="Ginger M.L."/>
            <person name="Field M.C."/>
            <person name="Barry J.D."/>
            <person name="Hertz-Fowler C."/>
            <person name="Berriman M."/>
        </authorList>
    </citation>
    <scope>NUCLEOTIDE SEQUENCE</scope>
    <source>
        <strain evidence="1">Y486</strain>
    </source>
</reference>
<accession>G0U5B2</accession>
<dbReference type="AlphaFoldDB" id="G0U5B2"/>
<name>G0U5B2_TRYVY</name>
<dbReference type="EMBL" id="HE573026">
    <property type="protein sequence ID" value="CCC51060.1"/>
    <property type="molecule type" value="Genomic_DNA"/>
</dbReference>
<sequence>MQFECSFENKDSSMPTTPPPCFVDPNRASTQHFTPRCANLMAQGILLPSAHEEGFWPFLLHPCCPGKHHGKWRRGVETQSACLFPPYFLKVSYLCPRSSTMPILLRTKLSHRKLSRIGFDMRLFDRSFLGAAIGEAVTVFLKIQRARKHTHHPSQPLPRIKGKDESQTARFAIKKPPRPKAPVSIILFCARQLFPAIPTT</sequence>
<gene>
    <name evidence="1" type="ORF">TVY486_1001140</name>
</gene>
<organism evidence="1">
    <name type="scientific">Trypanosoma vivax (strain Y486)</name>
    <dbReference type="NCBI Taxonomy" id="1055687"/>
    <lineage>
        <taxon>Eukaryota</taxon>
        <taxon>Discoba</taxon>
        <taxon>Euglenozoa</taxon>
        <taxon>Kinetoplastea</taxon>
        <taxon>Metakinetoplastina</taxon>
        <taxon>Trypanosomatida</taxon>
        <taxon>Trypanosomatidae</taxon>
        <taxon>Trypanosoma</taxon>
        <taxon>Duttonella</taxon>
    </lineage>
</organism>
<protein>
    <submittedName>
        <fullName evidence="1">Uncharacterized protein</fullName>
    </submittedName>
</protein>